<gene>
    <name evidence="1" type="ORF">A2619_01205</name>
</gene>
<dbReference type="SUPFAM" id="SSF46785">
    <property type="entry name" value="Winged helix' DNA-binding domain"/>
    <property type="match status" value="1"/>
</dbReference>
<organism evidence="1 2">
    <name type="scientific">candidate division WWE3 bacterium RIFOXYD1_FULL_39_9</name>
    <dbReference type="NCBI Taxonomy" id="1802649"/>
    <lineage>
        <taxon>Bacteria</taxon>
        <taxon>Katanobacteria</taxon>
    </lineage>
</organism>
<reference evidence="1 2" key="1">
    <citation type="journal article" date="2016" name="Nat. Commun.">
        <title>Thousands of microbial genomes shed light on interconnected biogeochemical processes in an aquifer system.</title>
        <authorList>
            <person name="Anantharaman K."/>
            <person name="Brown C.T."/>
            <person name="Hug L.A."/>
            <person name="Sharon I."/>
            <person name="Castelle C.J."/>
            <person name="Probst A.J."/>
            <person name="Thomas B.C."/>
            <person name="Singh A."/>
            <person name="Wilkins M.J."/>
            <person name="Karaoz U."/>
            <person name="Brodie E.L."/>
            <person name="Williams K.H."/>
            <person name="Hubbard S.S."/>
            <person name="Banfield J.F."/>
        </authorList>
    </citation>
    <scope>NUCLEOTIDE SEQUENCE [LARGE SCALE GENOMIC DNA]</scope>
</reference>
<name>A0A1F4X6F1_UNCKA</name>
<comment type="caution">
    <text evidence="1">The sequence shown here is derived from an EMBL/GenBank/DDBJ whole genome shotgun (WGS) entry which is preliminary data.</text>
</comment>
<proteinExistence type="predicted"/>
<dbReference type="EMBL" id="MEWG01000025">
    <property type="protein sequence ID" value="OGC77199.1"/>
    <property type="molecule type" value="Genomic_DNA"/>
</dbReference>
<protein>
    <submittedName>
        <fullName evidence="1">Uncharacterized protein</fullName>
    </submittedName>
</protein>
<dbReference type="InterPro" id="IPR036390">
    <property type="entry name" value="WH_DNA-bd_sf"/>
</dbReference>
<evidence type="ECO:0000313" key="1">
    <source>
        <dbReference type="EMBL" id="OGC77199.1"/>
    </source>
</evidence>
<dbReference type="Proteomes" id="UP000176815">
    <property type="component" value="Unassembled WGS sequence"/>
</dbReference>
<dbReference type="Pfam" id="PF13730">
    <property type="entry name" value="HTH_36"/>
    <property type="match status" value="1"/>
</dbReference>
<sequence length="118" mass="13738">MKEENKELSINLNAIRKNRLRKGIWVPEEIHLSSLSWPEKILWLEIDCLSQDGGVCVASNSYFADFLGVGEASITRYILNLKELGLIQEVKKTDGRHRYLKTNHEQFDKFKAILRFCK</sequence>
<dbReference type="AlphaFoldDB" id="A0A1F4X6F1"/>
<evidence type="ECO:0000313" key="2">
    <source>
        <dbReference type="Proteomes" id="UP000176815"/>
    </source>
</evidence>
<accession>A0A1F4X6F1</accession>